<gene>
    <name evidence="1" type="ORF">EDC14_100953</name>
</gene>
<dbReference type="AlphaFoldDB" id="A0A4R1RVZ0"/>
<evidence type="ECO:0000313" key="2">
    <source>
        <dbReference type="Proteomes" id="UP000295008"/>
    </source>
</evidence>
<dbReference type="EMBL" id="SLUN01000009">
    <property type="protein sequence ID" value="TCL70736.1"/>
    <property type="molecule type" value="Genomic_DNA"/>
</dbReference>
<comment type="caution">
    <text evidence="1">The sequence shown here is derived from an EMBL/GenBank/DDBJ whole genome shotgun (WGS) entry which is preliminary data.</text>
</comment>
<accession>A0A4R1RVZ0</accession>
<name>A0A4R1RVZ0_HYDET</name>
<evidence type="ECO:0000313" key="1">
    <source>
        <dbReference type="EMBL" id="TCL70736.1"/>
    </source>
</evidence>
<keyword evidence="2" id="KW-1185">Reference proteome</keyword>
<proteinExistence type="predicted"/>
<protein>
    <submittedName>
        <fullName evidence="1">Uncharacterized protein</fullName>
    </submittedName>
</protein>
<sequence length="67" mass="7831">MHQKIHELIGELQTLGYHDFQIKQIIRDMIGSSDLNRLSAAEQRELVSGLEEYVRFAMKCKTVQRAR</sequence>
<organism evidence="1 2">
    <name type="scientific">Hydrogenispora ethanolica</name>
    <dbReference type="NCBI Taxonomy" id="1082276"/>
    <lineage>
        <taxon>Bacteria</taxon>
        <taxon>Bacillati</taxon>
        <taxon>Bacillota</taxon>
        <taxon>Hydrogenispora</taxon>
    </lineage>
</organism>
<dbReference type="OrthoDB" id="1685190at2"/>
<dbReference type="Proteomes" id="UP000295008">
    <property type="component" value="Unassembled WGS sequence"/>
</dbReference>
<reference evidence="1 2" key="1">
    <citation type="submission" date="2019-03" db="EMBL/GenBank/DDBJ databases">
        <title>Genomic Encyclopedia of Type Strains, Phase IV (KMG-IV): sequencing the most valuable type-strain genomes for metagenomic binning, comparative biology and taxonomic classification.</title>
        <authorList>
            <person name="Goeker M."/>
        </authorList>
    </citation>
    <scope>NUCLEOTIDE SEQUENCE [LARGE SCALE GENOMIC DNA]</scope>
    <source>
        <strain evidence="1 2">LX-B</strain>
    </source>
</reference>
<dbReference type="RefSeq" id="WP_132014014.1">
    <property type="nucleotide sequence ID" value="NZ_SLUN01000009.1"/>
</dbReference>